<dbReference type="GO" id="GO:0019748">
    <property type="term" value="P:secondary metabolic process"/>
    <property type="evidence" value="ECO:0007669"/>
    <property type="project" value="TreeGrafter"/>
</dbReference>
<feature type="domain" description="Amidohydrolase-related" evidence="4">
    <location>
        <begin position="9"/>
        <end position="325"/>
    </location>
</feature>
<dbReference type="InterPro" id="IPR032465">
    <property type="entry name" value="ACMSD"/>
</dbReference>
<evidence type="ECO:0000313" key="5">
    <source>
        <dbReference type="EMBL" id="VWO95243.1"/>
    </source>
</evidence>
<dbReference type="EMBL" id="LR724634">
    <property type="protein sequence ID" value="VWO95243.1"/>
    <property type="molecule type" value="Genomic_DNA"/>
</dbReference>
<dbReference type="GO" id="GO:0016787">
    <property type="term" value="F:hydrolase activity"/>
    <property type="evidence" value="ECO:0007669"/>
    <property type="project" value="InterPro"/>
</dbReference>
<dbReference type="SUPFAM" id="SSF51556">
    <property type="entry name" value="Metallo-dependent hydrolases"/>
    <property type="match status" value="1"/>
</dbReference>
<dbReference type="Pfam" id="PF04909">
    <property type="entry name" value="Amidohydro_2"/>
    <property type="match status" value="1"/>
</dbReference>
<name>A0A5K1JUS8_9APHY</name>
<dbReference type="Gene3D" id="3.20.20.140">
    <property type="entry name" value="Metal-dependent hydrolases"/>
    <property type="match status" value="1"/>
</dbReference>
<sequence>MDDPQPTRVDIHHHIFPTSIGKAALSMSVGWQTPAENLPWTPEISLEAMDKLGIRLAVLSMPAGLPAGPVGDENRNSARGFNCLGSQISASYPGRFAFFACMPNLYDTQGGLDEIKFALDELEACGVVLSSSYGEGSEAKYIGDDAFDPIWEELDRRAAVVFLHGAQVPSSTPYPHPYLGIPVTEVPNETFKAAAHLVVSGKKRRFRNVKIILAHLGGVTPFLAPRVAVLSRHMGCPLSHEEILEDFKTFYYDTALSTHEATLAAIQTFVSADRVLFGSDFPVPSLAVSVEMVEWFSRNAEAFYASNGPLRDAVMHKNAETLLRL</sequence>
<protein>
    <submittedName>
        <fullName evidence="5">Probable 3-oxoacyl-[acyl-carrier-protein] reductase oxidoreductase (EC)</fullName>
        <ecNumber evidence="5">1.1.1.100</ecNumber>
    </submittedName>
</protein>
<dbReference type="PANTHER" id="PTHR21240:SF28">
    <property type="entry name" value="ISO-OROTATE DECARBOXYLASE (EUROFUNG)"/>
    <property type="match status" value="1"/>
</dbReference>
<dbReference type="PANTHER" id="PTHR21240">
    <property type="entry name" value="2-AMINO-3-CARBOXYLMUCONATE-6-SEMIALDEHYDE DECARBOXYLASE"/>
    <property type="match status" value="1"/>
</dbReference>
<evidence type="ECO:0000256" key="1">
    <source>
        <dbReference type="ARBA" id="ARBA00022793"/>
    </source>
</evidence>
<dbReference type="GO" id="GO:0005737">
    <property type="term" value="C:cytoplasm"/>
    <property type="evidence" value="ECO:0007669"/>
    <property type="project" value="TreeGrafter"/>
</dbReference>
<accession>A0A5K1JUS8</accession>
<dbReference type="GO" id="GO:0004316">
    <property type="term" value="F:3-oxoacyl-[acyl-carrier-protein] reductase (NADPH) activity"/>
    <property type="evidence" value="ECO:0007669"/>
    <property type="project" value="UniProtKB-EC"/>
</dbReference>
<keyword evidence="2 3" id="KW-0456">Lyase</keyword>
<evidence type="ECO:0000259" key="4">
    <source>
        <dbReference type="Pfam" id="PF04909"/>
    </source>
</evidence>
<gene>
    <name evidence="5" type="primary">Q8Y0J2</name>
</gene>
<dbReference type="GO" id="GO:0016831">
    <property type="term" value="F:carboxy-lyase activity"/>
    <property type="evidence" value="ECO:0007669"/>
    <property type="project" value="UniProtKB-KW"/>
</dbReference>
<keyword evidence="1 3" id="KW-0210">Decarboxylase</keyword>
<dbReference type="EC" id="1.1.1.100" evidence="5"/>
<organism evidence="5">
    <name type="scientific">Ganoderma boninense</name>
    <dbReference type="NCBI Taxonomy" id="34458"/>
    <lineage>
        <taxon>Eukaryota</taxon>
        <taxon>Fungi</taxon>
        <taxon>Dikarya</taxon>
        <taxon>Basidiomycota</taxon>
        <taxon>Agaricomycotina</taxon>
        <taxon>Agaricomycetes</taxon>
        <taxon>Polyporales</taxon>
        <taxon>Polyporaceae</taxon>
        <taxon>Ganoderma</taxon>
    </lineage>
</organism>
<evidence type="ECO:0000256" key="2">
    <source>
        <dbReference type="ARBA" id="ARBA00023239"/>
    </source>
</evidence>
<dbReference type="AlphaFoldDB" id="A0A5K1JUS8"/>
<proteinExistence type="inferred from homology"/>
<comment type="similarity">
    <text evidence="3">Belongs to the metallo-dependent hydrolases superfamily.</text>
</comment>
<dbReference type="InterPro" id="IPR006680">
    <property type="entry name" value="Amidohydro-rel"/>
</dbReference>
<dbReference type="InterPro" id="IPR032466">
    <property type="entry name" value="Metal_Hydrolase"/>
</dbReference>
<evidence type="ECO:0000256" key="3">
    <source>
        <dbReference type="RuleBase" id="RU366045"/>
    </source>
</evidence>
<reference evidence="5" key="1">
    <citation type="submission" date="2019-10" db="EMBL/GenBank/DDBJ databases">
        <authorList>
            <person name="Nor Muhammad N."/>
        </authorList>
    </citation>
    <scope>NUCLEOTIDE SEQUENCE</scope>
</reference>
<keyword evidence="5" id="KW-0560">Oxidoreductase</keyword>